<dbReference type="PANTHER" id="PTHR43706">
    <property type="entry name" value="NADH DEHYDROGENASE"/>
    <property type="match status" value="1"/>
</dbReference>
<reference evidence="7 8" key="1">
    <citation type="journal article" date="2015" name="Genome Announc.">
        <title>Draft Genome Sequence and Gene Annotation of the Entomopathogenic Fungus Verticillium hemipterigenum.</title>
        <authorList>
            <person name="Horn F."/>
            <person name="Habel A."/>
            <person name="Scharf D.H."/>
            <person name="Dworschak J."/>
            <person name="Brakhage A.A."/>
            <person name="Guthke R."/>
            <person name="Hertweck C."/>
            <person name="Linde J."/>
        </authorList>
    </citation>
    <scope>NUCLEOTIDE SEQUENCE [LARGE SCALE GENOMIC DNA]</scope>
</reference>
<dbReference type="InterPro" id="IPR023753">
    <property type="entry name" value="FAD/NAD-binding_dom"/>
</dbReference>
<keyword evidence="5" id="KW-0520">NAD</keyword>
<dbReference type="Gene3D" id="3.50.50.100">
    <property type="match status" value="1"/>
</dbReference>
<name>A0A0A1T8N2_9HYPO</name>
<sequence>MVAKERVVIIGSGWAGYRLAYGLDTSKFQVIVISPESTLALTPLLASAACGLFDPRLAHEPIRSRGFHGEYIQAEVLDVDFVKNQIICRPNFEELKQTRLEVSYDRVVLAPGCRINTFGIPGVSKYALFVKNVAGANAVRSRLNAVLEMASLPGTSAARQQQLLHVVVVGGGPTGIEVAAELTDIFAGEMLNLYPQLAGKASISVHDVAPQILAPFDKQLAKYATEALAKGKVDVKVNSHITSVSQDAIETREHGSIRYGMLIWATGNTSVPLVDTLRVKKTAQGMVRILTSNHLGVLDEQGSVIPNAFALGDAADIEGGTLPTTAQVAVQKADYLIQMFNDAKSDPDLCSSFSYKRRVMVTYTGSKDGIVQGERNYTGYTAWLGWRAGNFIWVRSWRRKFFLCFAWLMDYLNGRELVLH</sequence>
<proteinExistence type="inferred from homology"/>
<evidence type="ECO:0000256" key="1">
    <source>
        <dbReference type="ARBA" id="ARBA00005272"/>
    </source>
</evidence>
<comment type="similarity">
    <text evidence="1">Belongs to the NADH dehydrogenase family.</text>
</comment>
<keyword evidence="3" id="KW-0274">FAD</keyword>
<dbReference type="GO" id="GO:0005739">
    <property type="term" value="C:mitochondrion"/>
    <property type="evidence" value="ECO:0007669"/>
    <property type="project" value="TreeGrafter"/>
</dbReference>
<dbReference type="STRING" id="1531966.A0A0A1T8N2"/>
<dbReference type="EMBL" id="CDHN01000005">
    <property type="protein sequence ID" value="CEJ93476.1"/>
    <property type="molecule type" value="Genomic_DNA"/>
</dbReference>
<feature type="domain" description="FAD/NAD(P)-binding" evidence="6">
    <location>
        <begin position="6"/>
        <end position="333"/>
    </location>
</feature>
<dbReference type="SUPFAM" id="SSF51905">
    <property type="entry name" value="FAD/NAD(P)-binding domain"/>
    <property type="match status" value="1"/>
</dbReference>
<gene>
    <name evidence="7" type="ORF">VHEMI09060</name>
</gene>
<keyword evidence="4" id="KW-0560">Oxidoreductase</keyword>
<dbReference type="InterPro" id="IPR045024">
    <property type="entry name" value="NDH-2"/>
</dbReference>
<protein>
    <recommendedName>
        <fullName evidence="6">FAD/NAD(P)-binding domain-containing protein</fullName>
    </recommendedName>
</protein>
<dbReference type="Proteomes" id="UP000039046">
    <property type="component" value="Unassembled WGS sequence"/>
</dbReference>
<evidence type="ECO:0000313" key="8">
    <source>
        <dbReference type="Proteomes" id="UP000039046"/>
    </source>
</evidence>
<dbReference type="OrthoDB" id="3244603at2759"/>
<dbReference type="GO" id="GO:0003954">
    <property type="term" value="F:NADH dehydrogenase activity"/>
    <property type="evidence" value="ECO:0007669"/>
    <property type="project" value="InterPro"/>
</dbReference>
<evidence type="ECO:0000256" key="4">
    <source>
        <dbReference type="ARBA" id="ARBA00023002"/>
    </source>
</evidence>
<evidence type="ECO:0000256" key="3">
    <source>
        <dbReference type="ARBA" id="ARBA00022827"/>
    </source>
</evidence>
<evidence type="ECO:0000256" key="2">
    <source>
        <dbReference type="ARBA" id="ARBA00022630"/>
    </source>
</evidence>
<dbReference type="PRINTS" id="PR00368">
    <property type="entry name" value="FADPNR"/>
</dbReference>
<organism evidence="7 8">
    <name type="scientific">[Torrubiella] hemipterigena</name>
    <dbReference type="NCBI Taxonomy" id="1531966"/>
    <lineage>
        <taxon>Eukaryota</taxon>
        <taxon>Fungi</taxon>
        <taxon>Dikarya</taxon>
        <taxon>Ascomycota</taxon>
        <taxon>Pezizomycotina</taxon>
        <taxon>Sordariomycetes</taxon>
        <taxon>Hypocreomycetidae</taxon>
        <taxon>Hypocreales</taxon>
        <taxon>Clavicipitaceae</taxon>
        <taxon>Clavicipitaceae incertae sedis</taxon>
        <taxon>'Torrubiella' clade</taxon>
    </lineage>
</organism>
<dbReference type="PANTHER" id="PTHR43706:SF17">
    <property type="entry name" value="NADH DEHYDROGENASE (EUROFUNG)"/>
    <property type="match status" value="1"/>
</dbReference>
<evidence type="ECO:0000256" key="5">
    <source>
        <dbReference type="ARBA" id="ARBA00023027"/>
    </source>
</evidence>
<evidence type="ECO:0000259" key="6">
    <source>
        <dbReference type="Pfam" id="PF07992"/>
    </source>
</evidence>
<keyword evidence="2" id="KW-0285">Flavoprotein</keyword>
<dbReference type="AlphaFoldDB" id="A0A0A1T8N2"/>
<dbReference type="HOGENOM" id="CLU_021377_1_2_1"/>
<dbReference type="InterPro" id="IPR036188">
    <property type="entry name" value="FAD/NAD-bd_sf"/>
</dbReference>
<keyword evidence="8" id="KW-1185">Reference proteome</keyword>
<dbReference type="Pfam" id="PF07992">
    <property type="entry name" value="Pyr_redox_2"/>
    <property type="match status" value="1"/>
</dbReference>
<evidence type="ECO:0000313" key="7">
    <source>
        <dbReference type="EMBL" id="CEJ93476.1"/>
    </source>
</evidence>
<accession>A0A0A1T8N2</accession>